<keyword evidence="1" id="KW-0472">Membrane</keyword>
<feature type="transmembrane region" description="Helical" evidence="1">
    <location>
        <begin position="25"/>
        <end position="48"/>
    </location>
</feature>
<dbReference type="Proteomes" id="UP000266426">
    <property type="component" value="Unassembled WGS sequence"/>
</dbReference>
<keyword evidence="1" id="KW-0812">Transmembrane</keyword>
<dbReference type="AlphaFoldDB" id="A0A3A4QZ70"/>
<name>A0A3A4QZ70_9BACT</name>
<evidence type="ECO:0000313" key="3">
    <source>
        <dbReference type="Proteomes" id="UP000266426"/>
    </source>
</evidence>
<evidence type="ECO:0000256" key="1">
    <source>
        <dbReference type="SAM" id="Phobius"/>
    </source>
</evidence>
<keyword evidence="1" id="KW-1133">Transmembrane helix</keyword>
<accession>A0A3A4QZ70</accession>
<feature type="transmembrane region" description="Helical" evidence="1">
    <location>
        <begin position="54"/>
        <end position="75"/>
    </location>
</feature>
<evidence type="ECO:0000313" key="2">
    <source>
        <dbReference type="EMBL" id="RJP57643.1"/>
    </source>
</evidence>
<organism evidence="2 3">
    <name type="scientific">Candidatus Auribacter fodinae</name>
    <dbReference type="NCBI Taxonomy" id="2093366"/>
    <lineage>
        <taxon>Bacteria</taxon>
        <taxon>Pseudomonadati</taxon>
        <taxon>Candidatus Auribacterota</taxon>
        <taxon>Candidatus Auribacteria</taxon>
        <taxon>Candidatus Auribacterales</taxon>
        <taxon>Candidatus Auribacteraceae</taxon>
        <taxon>Candidatus Auribacter</taxon>
    </lineage>
</organism>
<protein>
    <recommendedName>
        <fullName evidence="4">Transmembrane protein</fullName>
    </recommendedName>
</protein>
<reference evidence="2 3" key="1">
    <citation type="journal article" date="2017" name="ISME J.">
        <title>Energy and carbon metabolisms in a deep terrestrial subsurface fluid microbial community.</title>
        <authorList>
            <person name="Momper L."/>
            <person name="Jungbluth S.P."/>
            <person name="Lee M.D."/>
            <person name="Amend J.P."/>
        </authorList>
    </citation>
    <scope>NUCLEOTIDE SEQUENCE [LARGE SCALE GENOMIC DNA]</scope>
    <source>
        <strain evidence="2">SURF_26</strain>
    </source>
</reference>
<sequence>MAEITTTNHTADNNTAVHNSTTDKIIMLVCAALSGAALCAVACGILHYAWYVGLLYFIGMFVWVILFFNAFNFTLAGNNSDTANE</sequence>
<proteinExistence type="predicted"/>
<evidence type="ECO:0008006" key="4">
    <source>
        <dbReference type="Google" id="ProtNLM"/>
    </source>
</evidence>
<comment type="caution">
    <text evidence="2">The sequence shown here is derived from an EMBL/GenBank/DDBJ whole genome shotgun (WGS) entry which is preliminary data.</text>
</comment>
<gene>
    <name evidence="2" type="ORF">C4541_09765</name>
</gene>
<dbReference type="EMBL" id="QZJZ01000077">
    <property type="protein sequence ID" value="RJP57643.1"/>
    <property type="molecule type" value="Genomic_DNA"/>
</dbReference>